<comment type="caution">
    <text evidence="1">The sequence shown here is derived from an EMBL/GenBank/DDBJ whole genome shotgun (WGS) entry which is preliminary data.</text>
</comment>
<dbReference type="EMBL" id="NBNE01002081">
    <property type="protein sequence ID" value="OWZ11595.1"/>
    <property type="molecule type" value="Genomic_DNA"/>
</dbReference>
<keyword evidence="2" id="KW-1185">Reference proteome</keyword>
<evidence type="ECO:0000313" key="1">
    <source>
        <dbReference type="EMBL" id="OWZ11595.1"/>
    </source>
</evidence>
<dbReference type="OrthoDB" id="126554at2759"/>
<evidence type="ECO:0000313" key="2">
    <source>
        <dbReference type="Proteomes" id="UP000198211"/>
    </source>
</evidence>
<reference evidence="2" key="1">
    <citation type="submission" date="2017-03" db="EMBL/GenBank/DDBJ databases">
        <title>Phytopthora megakarya and P. palmivora, two closely related causual agents of cacao black pod achieved similar genome size and gene model numbers by different mechanisms.</title>
        <authorList>
            <person name="Ali S."/>
            <person name="Shao J."/>
            <person name="Larry D.J."/>
            <person name="Kronmiller B."/>
            <person name="Shen D."/>
            <person name="Strem M.D."/>
            <person name="Melnick R.L."/>
            <person name="Guiltinan M.J."/>
            <person name="Tyler B.M."/>
            <person name="Meinhardt L.W."/>
            <person name="Bailey B.A."/>
        </authorList>
    </citation>
    <scope>NUCLEOTIDE SEQUENCE [LARGE SCALE GENOMIC DNA]</scope>
    <source>
        <strain evidence="2">zdho120</strain>
    </source>
</reference>
<sequence length="138" mass="15075">MWIMDLSARVDVVLGTDFMIPAGVRLDRFHGTARLPNEATVPLVRSAGAVVDEPYRAQVAGGPTEDLYAPRIPITSEETITCDTRVMDTKDQTNGTDGDGIPQGQACVGPLDERVEWDSPVLQAFFCGHMDTQRRTPT</sequence>
<organism evidence="1 2">
    <name type="scientific">Phytophthora megakarya</name>
    <dbReference type="NCBI Taxonomy" id="4795"/>
    <lineage>
        <taxon>Eukaryota</taxon>
        <taxon>Sar</taxon>
        <taxon>Stramenopiles</taxon>
        <taxon>Oomycota</taxon>
        <taxon>Peronosporomycetes</taxon>
        <taxon>Peronosporales</taxon>
        <taxon>Peronosporaceae</taxon>
        <taxon>Phytophthora</taxon>
    </lineage>
</organism>
<proteinExistence type="predicted"/>
<gene>
    <name evidence="1" type="ORF">PHMEG_00015360</name>
</gene>
<accession>A0A225W1Y7</accession>
<dbReference type="AlphaFoldDB" id="A0A225W1Y7"/>
<evidence type="ECO:0008006" key="3">
    <source>
        <dbReference type="Google" id="ProtNLM"/>
    </source>
</evidence>
<name>A0A225W1Y7_9STRA</name>
<dbReference type="Proteomes" id="UP000198211">
    <property type="component" value="Unassembled WGS sequence"/>
</dbReference>
<protein>
    <recommendedName>
        <fullName evidence="3">Eukaryotic/viral aspartic protease</fullName>
    </recommendedName>
</protein>